<evidence type="ECO:0000313" key="2">
    <source>
        <dbReference type="EMBL" id="SIS39557.1"/>
    </source>
</evidence>
<organism evidence="2 3">
    <name type="scientific">Kroppenstedtia eburnea</name>
    <dbReference type="NCBI Taxonomy" id="714067"/>
    <lineage>
        <taxon>Bacteria</taxon>
        <taxon>Bacillati</taxon>
        <taxon>Bacillota</taxon>
        <taxon>Bacilli</taxon>
        <taxon>Bacillales</taxon>
        <taxon>Thermoactinomycetaceae</taxon>
        <taxon>Kroppenstedtia</taxon>
    </lineage>
</organism>
<dbReference type="SMART" id="SM00257">
    <property type="entry name" value="LysM"/>
    <property type="match status" value="1"/>
</dbReference>
<dbReference type="Pfam" id="PF01476">
    <property type="entry name" value="LysM"/>
    <property type="match status" value="1"/>
</dbReference>
<dbReference type="AlphaFoldDB" id="A0A1N7IR67"/>
<dbReference type="EMBL" id="FTOD01000001">
    <property type="protein sequence ID" value="SIS39557.1"/>
    <property type="molecule type" value="Genomic_DNA"/>
</dbReference>
<dbReference type="PROSITE" id="PS51782">
    <property type="entry name" value="LYSM"/>
    <property type="match status" value="1"/>
</dbReference>
<dbReference type="OrthoDB" id="9801998at2"/>
<dbReference type="SUPFAM" id="SSF54106">
    <property type="entry name" value="LysM domain"/>
    <property type="match status" value="1"/>
</dbReference>
<accession>A0A1N7IR67</accession>
<dbReference type="Proteomes" id="UP000186795">
    <property type="component" value="Unassembled WGS sequence"/>
</dbReference>
<evidence type="ECO:0000313" key="3">
    <source>
        <dbReference type="Proteomes" id="UP000186795"/>
    </source>
</evidence>
<reference evidence="3" key="1">
    <citation type="submission" date="2017-01" db="EMBL/GenBank/DDBJ databases">
        <authorList>
            <person name="Varghese N."/>
            <person name="Submissions S."/>
        </authorList>
    </citation>
    <scope>NUCLEOTIDE SEQUENCE [LARGE SCALE GENOMIC DNA]</scope>
    <source>
        <strain evidence="3">DSM 45196</strain>
    </source>
</reference>
<keyword evidence="3" id="KW-1185">Reference proteome</keyword>
<name>A0A1N7IR67_9BACL</name>
<proteinExistence type="predicted"/>
<gene>
    <name evidence="2" type="ORF">SAMN05421790_101261</name>
</gene>
<protein>
    <submittedName>
        <fullName evidence="2">LysM domain-containing protein</fullName>
    </submittedName>
</protein>
<dbReference type="CDD" id="cd00118">
    <property type="entry name" value="LysM"/>
    <property type="match status" value="1"/>
</dbReference>
<sequence length="98" mass="10946">MSRIRRSVFVAASLVPVVAFGFWFQGMGNVDGQTPYRVIQVQSGDTLWELAGKHGDPGRDVRETIEVIRNVNGLKDSHLMPGQKLKIPARVKEEARND</sequence>
<dbReference type="InterPro" id="IPR018392">
    <property type="entry name" value="LysM"/>
</dbReference>
<feature type="domain" description="LysM" evidence="1">
    <location>
        <begin position="37"/>
        <end position="87"/>
    </location>
</feature>
<evidence type="ECO:0000259" key="1">
    <source>
        <dbReference type="PROSITE" id="PS51782"/>
    </source>
</evidence>
<dbReference type="InterPro" id="IPR036779">
    <property type="entry name" value="LysM_dom_sf"/>
</dbReference>
<dbReference type="Gene3D" id="3.10.350.10">
    <property type="entry name" value="LysM domain"/>
    <property type="match status" value="1"/>
</dbReference>
<dbReference type="RefSeq" id="WP_009708593.1">
    <property type="nucleotide sequence ID" value="NZ_CP048103.1"/>
</dbReference>